<accession>A0ABW5Q9S1</accession>
<dbReference type="PANTHER" id="PTHR23135:SF4">
    <property type="entry name" value="UDP-N-ACETYLMURAMOYL-L-ALANYL-D-GLUTAMATE--2,6-DIAMINOPIMELATE LIGASE MURE HOMOLOG, CHLOROPLASTIC"/>
    <property type="match status" value="1"/>
</dbReference>
<dbReference type="Pfam" id="PF02875">
    <property type="entry name" value="Mur_ligase_C"/>
    <property type="match status" value="1"/>
</dbReference>
<gene>
    <name evidence="3" type="ORF">ACFSW4_06985</name>
</gene>
<dbReference type="EMBL" id="JBHUMZ010000019">
    <property type="protein sequence ID" value="MFD2638601.1"/>
    <property type="molecule type" value="Genomic_DNA"/>
</dbReference>
<dbReference type="SUPFAM" id="SSF53244">
    <property type="entry name" value="MurD-like peptide ligases, peptide-binding domain"/>
    <property type="match status" value="1"/>
</dbReference>
<reference evidence="4" key="1">
    <citation type="journal article" date="2019" name="Int. J. Syst. Evol. Microbiol.">
        <title>The Global Catalogue of Microorganisms (GCM) 10K type strain sequencing project: providing services to taxonomists for standard genome sequencing and annotation.</title>
        <authorList>
            <consortium name="The Broad Institute Genomics Platform"/>
            <consortium name="The Broad Institute Genome Sequencing Center for Infectious Disease"/>
            <person name="Wu L."/>
            <person name="Ma J."/>
        </authorList>
    </citation>
    <scope>NUCLEOTIDE SEQUENCE [LARGE SCALE GENOMIC DNA]</scope>
    <source>
        <strain evidence="4">TISTR 1571</strain>
    </source>
</reference>
<dbReference type="RefSeq" id="WP_377328317.1">
    <property type="nucleotide sequence ID" value="NZ_JBHUMZ010000019.1"/>
</dbReference>
<keyword evidence="3" id="KW-0436">Ligase</keyword>
<dbReference type="GO" id="GO:0016874">
    <property type="term" value="F:ligase activity"/>
    <property type="evidence" value="ECO:0007669"/>
    <property type="project" value="UniProtKB-KW"/>
</dbReference>
<evidence type="ECO:0000313" key="3">
    <source>
        <dbReference type="EMBL" id="MFD2638601.1"/>
    </source>
</evidence>
<name>A0ABW5Q9S1_9BACI</name>
<comment type="pathway">
    <text evidence="1">Cell wall biogenesis; peptidoglycan biosynthesis.</text>
</comment>
<evidence type="ECO:0000256" key="1">
    <source>
        <dbReference type="ARBA" id="ARBA00004752"/>
    </source>
</evidence>
<dbReference type="Gene3D" id="3.90.190.20">
    <property type="entry name" value="Mur ligase, C-terminal domain"/>
    <property type="match status" value="1"/>
</dbReference>
<dbReference type="InterPro" id="IPR004101">
    <property type="entry name" value="Mur_ligase_C"/>
</dbReference>
<dbReference type="Proteomes" id="UP001597452">
    <property type="component" value="Unassembled WGS sequence"/>
</dbReference>
<proteinExistence type="predicted"/>
<comment type="caution">
    <text evidence="3">The sequence shown here is derived from an EMBL/GenBank/DDBJ whole genome shotgun (WGS) entry which is preliminary data.</text>
</comment>
<evidence type="ECO:0000259" key="2">
    <source>
        <dbReference type="Pfam" id="PF02875"/>
    </source>
</evidence>
<protein>
    <submittedName>
        <fullName evidence="3">Glutamate ligase domain-containing protein</fullName>
    </submittedName>
</protein>
<dbReference type="PANTHER" id="PTHR23135">
    <property type="entry name" value="MUR LIGASE FAMILY MEMBER"/>
    <property type="match status" value="1"/>
</dbReference>
<sequence>MFKHGAGANQVIHVFGFRGSRDPSKRKAMMDKSAKVSDYYILTLDDLNNSTMSEMEETLNEFHQNYGKGEVIYDRTKAIERAIEFAEDGDWVVITGKGHESYKEEFELGTSNDLETVKLLRDRVREVSRTS</sequence>
<evidence type="ECO:0000313" key="4">
    <source>
        <dbReference type="Proteomes" id="UP001597452"/>
    </source>
</evidence>
<keyword evidence="4" id="KW-1185">Reference proteome</keyword>
<feature type="domain" description="Mur ligase C-terminal" evidence="2">
    <location>
        <begin position="7"/>
        <end position="98"/>
    </location>
</feature>
<dbReference type="InterPro" id="IPR036615">
    <property type="entry name" value="Mur_ligase_C_dom_sf"/>
</dbReference>
<organism evidence="3 4">
    <name type="scientific">Piscibacillus salipiscarius</name>
    <dbReference type="NCBI Taxonomy" id="299480"/>
    <lineage>
        <taxon>Bacteria</taxon>
        <taxon>Bacillati</taxon>
        <taxon>Bacillota</taxon>
        <taxon>Bacilli</taxon>
        <taxon>Bacillales</taxon>
        <taxon>Bacillaceae</taxon>
        <taxon>Piscibacillus</taxon>
    </lineage>
</organism>